<protein>
    <recommendedName>
        <fullName evidence="3">tRNA (Uracil-5-)-methyltransferase</fullName>
    </recommendedName>
</protein>
<sequence>MKNKKIWIAAAVILLAAAVGIGVAVGMKWNPYPEKEKSIEKVDNSAEDWTGKKETYSGEKNTDTIDIPGFDAMNLKAGATGQSVNLFNPEQNNCYFKVSILLSDGTVLWESDLLEPGKAVYEININQALEAGEYENAVLKYQCFAMDAEQTPLNGSEIKLTLNVIE</sequence>
<accession>A0ABQ0B4B4</accession>
<proteinExistence type="predicted"/>
<dbReference type="EMBL" id="BAABYW010000001">
    <property type="protein sequence ID" value="GAA6406290.1"/>
    <property type="molecule type" value="Genomic_DNA"/>
</dbReference>
<evidence type="ECO:0008006" key="3">
    <source>
        <dbReference type="Google" id="ProtNLM"/>
    </source>
</evidence>
<dbReference type="Proteomes" id="UP001600943">
    <property type="component" value="Unassembled WGS sequence"/>
</dbReference>
<organism evidence="1 2">
    <name type="scientific">Blautia hominis</name>
    <dbReference type="NCBI Taxonomy" id="2025493"/>
    <lineage>
        <taxon>Bacteria</taxon>
        <taxon>Bacillati</taxon>
        <taxon>Bacillota</taxon>
        <taxon>Clostridia</taxon>
        <taxon>Lachnospirales</taxon>
        <taxon>Lachnospiraceae</taxon>
        <taxon>Blautia</taxon>
    </lineage>
</organism>
<name>A0ABQ0B4B4_9FIRM</name>
<evidence type="ECO:0000313" key="1">
    <source>
        <dbReference type="EMBL" id="GAA6406290.1"/>
    </source>
</evidence>
<dbReference type="RefSeq" id="WP_095172229.1">
    <property type="nucleotide sequence ID" value="NZ_BAABYW010000001.1"/>
</dbReference>
<reference evidence="1 2" key="1">
    <citation type="submission" date="2024-04" db="EMBL/GenBank/DDBJ databases">
        <title>Defined microbial consortia suppress multidrug-resistant proinflammatory Enterobacteriaceae via ecological control.</title>
        <authorList>
            <person name="Furuichi M."/>
            <person name="Kawaguchi T."/>
            <person name="Pust M."/>
            <person name="Yasuma K."/>
            <person name="Plichta D."/>
            <person name="Hasegawa N."/>
            <person name="Ohya T."/>
            <person name="Bhattarai S."/>
            <person name="Sasajima S."/>
            <person name="Aoto Y."/>
            <person name="Tuganbaev T."/>
            <person name="Yaginuma M."/>
            <person name="Ueda M."/>
            <person name="Okahashi N."/>
            <person name="Amafuji K."/>
            <person name="Kiridooshi Y."/>
            <person name="Sugita K."/>
            <person name="Strazar M."/>
            <person name="Skelly A."/>
            <person name="Suda W."/>
            <person name="Hattori M."/>
            <person name="Nakamoto N."/>
            <person name="Caballero S."/>
            <person name="Norman J."/>
            <person name="Olle B."/>
            <person name="Tanoue T."/>
            <person name="Arita M."/>
            <person name="Bucci V."/>
            <person name="Atarashi K."/>
            <person name="Xavier R."/>
            <person name="Honda K."/>
        </authorList>
    </citation>
    <scope>NUCLEOTIDE SEQUENCE [LARGE SCALE GENOMIC DNA]</scope>
    <source>
        <strain evidence="2">k04-0078-D8-1</strain>
    </source>
</reference>
<keyword evidence="2" id="KW-1185">Reference proteome</keyword>
<comment type="caution">
    <text evidence="1">The sequence shown here is derived from an EMBL/GenBank/DDBJ whole genome shotgun (WGS) entry which is preliminary data.</text>
</comment>
<gene>
    <name evidence="1" type="ORF">K040078D81_04070</name>
</gene>
<evidence type="ECO:0000313" key="2">
    <source>
        <dbReference type="Proteomes" id="UP001600943"/>
    </source>
</evidence>